<evidence type="ECO:0000256" key="9">
    <source>
        <dbReference type="RuleBase" id="RU365093"/>
    </source>
</evidence>
<dbReference type="PRINTS" id="PR01490">
    <property type="entry name" value="RTXTOXIND"/>
</dbReference>
<feature type="domain" description="AprE-like long alpha-helical hairpin" evidence="11">
    <location>
        <begin position="118"/>
        <end position="300"/>
    </location>
</feature>
<sequence length="455" mass="51120">MNAEREEKQPNEVKKIPTGKRQERLLAQSVVLEEAGISRLLKIATVAVAGAILIFFIWANFANMEEVAHTTGEVATTDTIQFAQHLEGGIVGEIFIEEGQRVTQGQPLAQMKSEDVLAEYNQMHAREAILALQVAQKRALINSEPIDLSGIERPLFDHMIAESVDFLDAQRTSLASQREVILIQVKQKEMKLKKLLNQAQANRQQVQYYNEELEVRRPLTERKLMSRLQTLSAMQSREKTRADMLESEGDVEVTKLELDEKWQNLRETEDSFYQDAMRELDGAYSELTQIRTTLPRLRDRMTRLVVRSPVDGVIKEIKVNGVGSVLGPGGEIAEIVPLEDTNKVEVKITTVDIGHVAVGQDVTVKVSTYDYARYGGIQGKLIAVSPSTFVDENGKDPYYRGTIQLDQNYVGSDPTKNLLLPGMTVEASIHTGSKTLMEYLLKPIYASVNDSFRER</sequence>
<evidence type="ECO:0000256" key="5">
    <source>
        <dbReference type="ARBA" id="ARBA00022519"/>
    </source>
</evidence>
<evidence type="ECO:0000256" key="2">
    <source>
        <dbReference type="ARBA" id="ARBA00009477"/>
    </source>
</evidence>
<comment type="subcellular location">
    <subcellularLocation>
        <location evidence="1 9">Cell inner membrane</location>
        <topology evidence="1 9">Single-pass membrane protein</topology>
    </subcellularLocation>
</comment>
<accession>A0L5K8</accession>
<protein>
    <recommendedName>
        <fullName evidence="9">Membrane fusion protein (MFP) family protein</fullName>
    </recommendedName>
</protein>
<dbReference type="PANTHER" id="PTHR30386">
    <property type="entry name" value="MEMBRANE FUSION SUBUNIT OF EMRAB-TOLC MULTIDRUG EFFLUX PUMP"/>
    <property type="match status" value="1"/>
</dbReference>
<keyword evidence="8 9" id="KW-0472">Membrane</keyword>
<dbReference type="NCBIfam" id="TIGR01843">
    <property type="entry name" value="type_I_hlyD"/>
    <property type="match status" value="1"/>
</dbReference>
<dbReference type="Pfam" id="PF26002">
    <property type="entry name" value="Beta-barrel_AprE"/>
    <property type="match status" value="1"/>
</dbReference>
<evidence type="ECO:0000259" key="11">
    <source>
        <dbReference type="Pfam" id="PF25994"/>
    </source>
</evidence>
<dbReference type="Proteomes" id="UP000002586">
    <property type="component" value="Chromosome"/>
</dbReference>
<feature type="domain" description="AprE-like beta-barrel" evidence="12">
    <location>
        <begin position="344"/>
        <end position="432"/>
    </location>
</feature>
<evidence type="ECO:0000256" key="6">
    <source>
        <dbReference type="ARBA" id="ARBA00022692"/>
    </source>
</evidence>
<feature type="coiled-coil region" evidence="10">
    <location>
        <begin position="182"/>
        <end position="216"/>
    </location>
</feature>
<dbReference type="InterPro" id="IPR010129">
    <property type="entry name" value="T1SS_HlyD"/>
</dbReference>
<keyword evidence="4 9" id="KW-1003">Cell membrane</keyword>
<dbReference type="InterPro" id="IPR058781">
    <property type="entry name" value="HH_AprE-like"/>
</dbReference>
<evidence type="ECO:0000256" key="1">
    <source>
        <dbReference type="ARBA" id="ARBA00004377"/>
    </source>
</evidence>
<dbReference type="RefSeq" id="WP_011712411.1">
    <property type="nucleotide sequence ID" value="NC_008576.1"/>
</dbReference>
<reference evidence="14" key="1">
    <citation type="journal article" date="2009" name="Appl. Environ. Microbiol.">
        <title>Complete genome sequence of the chemolithoautotrophic marine magnetotactic coccus strain MC-1.</title>
        <authorList>
            <person name="Schubbe S."/>
            <person name="Williams T.J."/>
            <person name="Xie G."/>
            <person name="Kiss H.E."/>
            <person name="Brettin T.S."/>
            <person name="Martinez D."/>
            <person name="Ross C.A."/>
            <person name="Schuler D."/>
            <person name="Cox B.L."/>
            <person name="Nealson K.H."/>
            <person name="Bazylinski D.A."/>
        </authorList>
    </citation>
    <scope>NUCLEOTIDE SEQUENCE [LARGE SCALE GENOMIC DNA]</scope>
    <source>
        <strain evidence="14">ATCC BAA-1437 / JCM 17883 / MC-1</strain>
    </source>
</reference>
<keyword evidence="6 9" id="KW-0812">Transmembrane</keyword>
<keyword evidence="3 9" id="KW-0813">Transport</keyword>
<evidence type="ECO:0000256" key="7">
    <source>
        <dbReference type="ARBA" id="ARBA00022989"/>
    </source>
</evidence>
<dbReference type="OrthoDB" id="9810980at2"/>
<evidence type="ECO:0000313" key="14">
    <source>
        <dbReference type="Proteomes" id="UP000002586"/>
    </source>
</evidence>
<evidence type="ECO:0000256" key="3">
    <source>
        <dbReference type="ARBA" id="ARBA00022448"/>
    </source>
</evidence>
<gene>
    <name evidence="13" type="ordered locus">Mmc1_0730</name>
</gene>
<keyword evidence="5 9" id="KW-0997">Cell inner membrane</keyword>
<dbReference type="PANTHER" id="PTHR30386:SF26">
    <property type="entry name" value="TRANSPORT PROTEIN COMB"/>
    <property type="match status" value="1"/>
</dbReference>
<organism evidence="13 14">
    <name type="scientific">Magnetococcus marinus (strain ATCC BAA-1437 / JCM 17883 / MC-1)</name>
    <dbReference type="NCBI Taxonomy" id="156889"/>
    <lineage>
        <taxon>Bacteria</taxon>
        <taxon>Pseudomonadati</taxon>
        <taxon>Pseudomonadota</taxon>
        <taxon>Magnetococcia</taxon>
        <taxon>Magnetococcales</taxon>
        <taxon>Magnetococcaceae</taxon>
        <taxon>Magnetococcus</taxon>
    </lineage>
</organism>
<dbReference type="GO" id="GO:0005886">
    <property type="term" value="C:plasma membrane"/>
    <property type="evidence" value="ECO:0007669"/>
    <property type="project" value="UniProtKB-SubCell"/>
</dbReference>
<reference evidence="13 14" key="2">
    <citation type="journal article" date="2012" name="Int. J. Syst. Evol. Microbiol.">
        <title>Magnetococcus marinus gen. nov., sp. nov., a marine, magnetotactic bacterium that represents a novel lineage (Magnetococcaceae fam. nov.; Magnetococcales ord. nov.) at the base of the Alphaproteobacteria.</title>
        <authorList>
            <person name="Bazylinski D.A."/>
            <person name="Williams T.J."/>
            <person name="Lefevre C.T."/>
            <person name="Berg R.J."/>
            <person name="Zhang C.L."/>
            <person name="Bowser S.S."/>
            <person name="Dean A.J."/>
            <person name="Beveridge T.J."/>
        </authorList>
    </citation>
    <scope>NUCLEOTIDE SEQUENCE [LARGE SCALE GENOMIC DNA]</scope>
    <source>
        <strain evidence="14">ATCC BAA-1437 / JCM 17883 / MC-1</strain>
    </source>
</reference>
<dbReference type="InterPro" id="IPR058982">
    <property type="entry name" value="Beta-barrel_AprE"/>
</dbReference>
<dbReference type="STRING" id="156889.Mmc1_0730"/>
<name>A0L5K8_MAGMM</name>
<dbReference type="eggNOG" id="COG0845">
    <property type="taxonomic scope" value="Bacteria"/>
</dbReference>
<proteinExistence type="inferred from homology"/>
<dbReference type="InterPro" id="IPR050739">
    <property type="entry name" value="MFP"/>
</dbReference>
<dbReference type="AlphaFoldDB" id="A0L5K8"/>
<keyword evidence="10" id="KW-0175">Coiled coil</keyword>
<evidence type="ECO:0000256" key="4">
    <source>
        <dbReference type="ARBA" id="ARBA00022475"/>
    </source>
</evidence>
<dbReference type="HOGENOM" id="CLU_023976_8_1_5"/>
<feature type="transmembrane region" description="Helical" evidence="9">
    <location>
        <begin position="40"/>
        <end position="61"/>
    </location>
</feature>
<evidence type="ECO:0000256" key="10">
    <source>
        <dbReference type="SAM" id="Coils"/>
    </source>
</evidence>
<dbReference type="Pfam" id="PF25994">
    <property type="entry name" value="HH_AprE"/>
    <property type="match status" value="1"/>
</dbReference>
<evidence type="ECO:0000259" key="12">
    <source>
        <dbReference type="Pfam" id="PF26002"/>
    </source>
</evidence>
<dbReference type="Gene3D" id="2.40.50.100">
    <property type="match status" value="1"/>
</dbReference>
<dbReference type="KEGG" id="mgm:Mmc1_0730"/>
<comment type="similarity">
    <text evidence="2 9">Belongs to the membrane fusion protein (MFP) (TC 8.A.1) family.</text>
</comment>
<dbReference type="EMBL" id="CP000471">
    <property type="protein sequence ID" value="ABK43251.1"/>
    <property type="molecule type" value="Genomic_DNA"/>
</dbReference>
<dbReference type="GO" id="GO:0015031">
    <property type="term" value="P:protein transport"/>
    <property type="evidence" value="ECO:0007669"/>
    <property type="project" value="InterPro"/>
</dbReference>
<evidence type="ECO:0000256" key="8">
    <source>
        <dbReference type="ARBA" id="ARBA00023136"/>
    </source>
</evidence>
<dbReference type="Gene3D" id="2.40.30.170">
    <property type="match status" value="1"/>
</dbReference>
<evidence type="ECO:0000313" key="13">
    <source>
        <dbReference type="EMBL" id="ABK43251.1"/>
    </source>
</evidence>
<keyword evidence="7 9" id="KW-1133">Transmembrane helix</keyword>
<keyword evidence="14" id="KW-1185">Reference proteome</keyword>